<dbReference type="PANTHER" id="PTHR43409:SF16">
    <property type="entry name" value="SLR0320 PROTEIN"/>
    <property type="match status" value="1"/>
</dbReference>
<evidence type="ECO:0000259" key="6">
    <source>
        <dbReference type="PROSITE" id="PS51332"/>
    </source>
</evidence>
<dbReference type="Gene3D" id="3.40.50.280">
    <property type="entry name" value="Cobalamin-binding domain"/>
    <property type="match status" value="1"/>
</dbReference>
<comment type="cofactor">
    <cofactor evidence="1">
        <name>[4Fe-4S] cluster</name>
        <dbReference type="ChEBI" id="CHEBI:49883"/>
    </cofactor>
</comment>
<dbReference type="GO" id="GO:0005829">
    <property type="term" value="C:cytosol"/>
    <property type="evidence" value="ECO:0007669"/>
    <property type="project" value="TreeGrafter"/>
</dbReference>
<dbReference type="AlphaFoldDB" id="A0A0F3GK59"/>
<dbReference type="SFLD" id="SFLDG01082">
    <property type="entry name" value="B12-binding_domain_containing"/>
    <property type="match status" value="1"/>
</dbReference>
<keyword evidence="8" id="KW-1185">Reference proteome</keyword>
<gene>
    <name evidence="7" type="ORF">MBAV_005512</name>
</gene>
<dbReference type="Gene3D" id="3.80.30.20">
    <property type="entry name" value="tm_1862 like domain"/>
    <property type="match status" value="1"/>
</dbReference>
<reference evidence="7 8" key="1">
    <citation type="submission" date="2015-02" db="EMBL/GenBank/DDBJ databases">
        <title>Single-cell genomics of uncultivated deep-branching MTB reveals a conserved set of magnetosome genes.</title>
        <authorList>
            <person name="Kolinko S."/>
            <person name="Richter M."/>
            <person name="Glockner F.O."/>
            <person name="Brachmann A."/>
            <person name="Schuler D."/>
        </authorList>
    </citation>
    <scope>NUCLEOTIDE SEQUENCE [LARGE SCALE GENOMIC DNA]</scope>
    <source>
        <strain evidence="7">TM-1</strain>
    </source>
</reference>
<dbReference type="EMBL" id="LACI01002373">
    <property type="protein sequence ID" value="KJU82295.1"/>
    <property type="molecule type" value="Genomic_DNA"/>
</dbReference>
<dbReference type="Proteomes" id="UP000033423">
    <property type="component" value="Unassembled WGS sequence"/>
</dbReference>
<organism evidence="7 8">
    <name type="scientific">Candidatus Magnetobacterium bavaricum</name>
    <dbReference type="NCBI Taxonomy" id="29290"/>
    <lineage>
        <taxon>Bacteria</taxon>
        <taxon>Pseudomonadati</taxon>
        <taxon>Nitrospirota</taxon>
        <taxon>Thermodesulfovibrionia</taxon>
        <taxon>Thermodesulfovibrionales</taxon>
        <taxon>Candidatus Magnetobacteriaceae</taxon>
        <taxon>Candidatus Magnetobacterium</taxon>
    </lineage>
</organism>
<dbReference type="InterPro" id="IPR058240">
    <property type="entry name" value="rSAM_sf"/>
</dbReference>
<proteinExistence type="predicted"/>
<evidence type="ECO:0000256" key="2">
    <source>
        <dbReference type="ARBA" id="ARBA00022691"/>
    </source>
</evidence>
<keyword evidence="3" id="KW-0479">Metal-binding</keyword>
<feature type="domain" description="B12-binding" evidence="6">
    <location>
        <begin position="29"/>
        <end position="163"/>
    </location>
</feature>
<keyword evidence="5" id="KW-0411">Iron-sulfur</keyword>
<protein>
    <submittedName>
        <fullName evidence="7">Fe-S oxidoreductase</fullName>
    </submittedName>
</protein>
<name>A0A0F3GK59_9BACT</name>
<evidence type="ECO:0000313" key="8">
    <source>
        <dbReference type="Proteomes" id="UP000033423"/>
    </source>
</evidence>
<comment type="caution">
    <text evidence="7">The sequence shown here is derived from an EMBL/GenBank/DDBJ whole genome shotgun (WGS) entry which is preliminary data.</text>
</comment>
<dbReference type="InterPro" id="IPR007197">
    <property type="entry name" value="rSAM"/>
</dbReference>
<dbReference type="SFLD" id="SFLDS00029">
    <property type="entry name" value="Radical_SAM"/>
    <property type="match status" value="1"/>
</dbReference>
<keyword evidence="2" id="KW-0949">S-adenosyl-L-methionine</keyword>
<evidence type="ECO:0000256" key="3">
    <source>
        <dbReference type="ARBA" id="ARBA00022723"/>
    </source>
</evidence>
<dbReference type="GO" id="GO:0046872">
    <property type="term" value="F:metal ion binding"/>
    <property type="evidence" value="ECO:0007669"/>
    <property type="project" value="UniProtKB-KW"/>
</dbReference>
<dbReference type="GO" id="GO:0003824">
    <property type="term" value="F:catalytic activity"/>
    <property type="evidence" value="ECO:0007669"/>
    <property type="project" value="InterPro"/>
</dbReference>
<dbReference type="InterPro" id="IPR006158">
    <property type="entry name" value="Cobalamin-bd"/>
</dbReference>
<dbReference type="GO" id="GO:0051536">
    <property type="term" value="F:iron-sulfur cluster binding"/>
    <property type="evidence" value="ECO:0007669"/>
    <property type="project" value="UniProtKB-KW"/>
</dbReference>
<evidence type="ECO:0000256" key="5">
    <source>
        <dbReference type="ARBA" id="ARBA00023014"/>
    </source>
</evidence>
<dbReference type="PROSITE" id="PS51332">
    <property type="entry name" value="B12_BINDING"/>
    <property type="match status" value="1"/>
</dbReference>
<dbReference type="InterPro" id="IPR023404">
    <property type="entry name" value="rSAM_horseshoe"/>
</dbReference>
<accession>A0A0F3GK59</accession>
<sequence>MSKWKDVLIMRILCLNPPFKTEHGRFSRTSRSPAITKSGTIYYPIWLCYVVGVLEDDGHEVKIIDSCAYSYDMTVTISKIKEFKPEISVLDTSTPSIYSDIKAGEEIKKLFPDSFVILMGTHTTALPEETLNISNYIDGIAIGEADYIVKSLAKTLSRADMNRLQSDISYRNEVLSKIDGLAYCCGGTIIKNKKMDLIDDIDKLPFVSKVYKKHIDTKKYFFAASDYPEIQIMTSRGCIAQCTFCVYPQTVHGLKYRTRSARNIADEFEWIVKNMPEIREIGIEDDTFTGNQKKGN</sequence>
<keyword evidence="4" id="KW-0408">Iron</keyword>
<dbReference type="GO" id="GO:0031419">
    <property type="term" value="F:cobalamin binding"/>
    <property type="evidence" value="ECO:0007669"/>
    <property type="project" value="InterPro"/>
</dbReference>
<dbReference type="Pfam" id="PF02310">
    <property type="entry name" value="B12-binding"/>
    <property type="match status" value="1"/>
</dbReference>
<dbReference type="SUPFAM" id="SSF102114">
    <property type="entry name" value="Radical SAM enzymes"/>
    <property type="match status" value="1"/>
</dbReference>
<dbReference type="PANTHER" id="PTHR43409">
    <property type="entry name" value="ANAEROBIC MAGNESIUM-PROTOPORPHYRIN IX MONOMETHYL ESTER CYCLASE-RELATED"/>
    <property type="match status" value="1"/>
</dbReference>
<evidence type="ECO:0000256" key="4">
    <source>
        <dbReference type="ARBA" id="ARBA00023004"/>
    </source>
</evidence>
<evidence type="ECO:0000256" key="1">
    <source>
        <dbReference type="ARBA" id="ARBA00001966"/>
    </source>
</evidence>
<evidence type="ECO:0000313" key="7">
    <source>
        <dbReference type="EMBL" id="KJU82295.1"/>
    </source>
</evidence>
<dbReference type="InterPro" id="IPR051198">
    <property type="entry name" value="BchE-like"/>
</dbReference>